<feature type="compositionally biased region" description="Polar residues" evidence="1">
    <location>
        <begin position="107"/>
        <end position="121"/>
    </location>
</feature>
<dbReference type="AlphaFoldDB" id="E4Z6Q8"/>
<dbReference type="Pfam" id="PF26117">
    <property type="entry name" value="TTC28_C"/>
    <property type="match status" value="1"/>
</dbReference>
<sequence length="234" mass="25477">SEDDESLVDNFTSLVPSLLAIPVDCLSALVPLLPRRRLLGEIKRQLKSSDLSKIDIDMSSWAAGGCHDFLQKMGFGVVEMSAQKVSLQGGKSDIVEVVHRALTQMLSSDKSASQSPDQTSLELVENSPVVSEPSNTSPLRHSDASPFRVVQRKAKSLNDTMDSAIGAEAIKTPDFNLTPSKRRVVEVTGRSSLPLVQHKFRSLWIGSDPNRQRSEEDQSSGFGSGQNKTLSETL</sequence>
<organism evidence="3">
    <name type="scientific">Oikopleura dioica</name>
    <name type="common">Tunicate</name>
    <dbReference type="NCBI Taxonomy" id="34765"/>
    <lineage>
        <taxon>Eukaryota</taxon>
        <taxon>Metazoa</taxon>
        <taxon>Chordata</taxon>
        <taxon>Tunicata</taxon>
        <taxon>Appendicularia</taxon>
        <taxon>Copelata</taxon>
        <taxon>Oikopleuridae</taxon>
        <taxon>Oikopleura</taxon>
    </lineage>
</organism>
<feature type="compositionally biased region" description="Polar residues" evidence="1">
    <location>
        <begin position="219"/>
        <end position="234"/>
    </location>
</feature>
<feature type="non-terminal residue" evidence="3">
    <location>
        <position position="1"/>
    </location>
</feature>
<evidence type="ECO:0000256" key="1">
    <source>
        <dbReference type="SAM" id="MobiDB-lite"/>
    </source>
</evidence>
<protein>
    <recommendedName>
        <fullName evidence="2">TTC28 C-terminal domain-containing protein</fullName>
    </recommendedName>
</protein>
<feature type="compositionally biased region" description="Polar residues" evidence="1">
    <location>
        <begin position="128"/>
        <end position="139"/>
    </location>
</feature>
<dbReference type="EMBL" id="FN658174">
    <property type="protein sequence ID" value="CBY43386.1"/>
    <property type="molecule type" value="Genomic_DNA"/>
</dbReference>
<gene>
    <name evidence="3" type="ORF">GSOID_T00027978001</name>
</gene>
<feature type="domain" description="TTC28 C-terminal" evidence="2">
    <location>
        <begin position="40"/>
        <end position="106"/>
    </location>
</feature>
<feature type="region of interest" description="Disordered" evidence="1">
    <location>
        <begin position="204"/>
        <end position="234"/>
    </location>
</feature>
<reference evidence="3" key="1">
    <citation type="journal article" date="2010" name="Science">
        <title>Plasticity of animal genome architecture unmasked by rapid evolution of a pelagic tunicate.</title>
        <authorList>
            <person name="Denoeud F."/>
            <person name="Henriet S."/>
            <person name="Mungpakdee S."/>
            <person name="Aury J.M."/>
            <person name="Da Silva C."/>
            <person name="Brinkmann H."/>
            <person name="Mikhaleva J."/>
            <person name="Olsen L.C."/>
            <person name="Jubin C."/>
            <person name="Canestro C."/>
            <person name="Bouquet J.M."/>
            <person name="Danks G."/>
            <person name="Poulain J."/>
            <person name="Campsteijn C."/>
            <person name="Adamski M."/>
            <person name="Cross I."/>
            <person name="Yadetie F."/>
            <person name="Muffato M."/>
            <person name="Louis A."/>
            <person name="Butcher S."/>
            <person name="Tsagkogeorga G."/>
            <person name="Konrad A."/>
            <person name="Singh S."/>
            <person name="Jensen M.F."/>
            <person name="Cong E.H."/>
            <person name="Eikeseth-Otteraa H."/>
            <person name="Noel B."/>
            <person name="Anthouard V."/>
            <person name="Porcel B.M."/>
            <person name="Kachouri-Lafond R."/>
            <person name="Nishino A."/>
            <person name="Ugolini M."/>
            <person name="Chourrout P."/>
            <person name="Nishida H."/>
            <person name="Aasland R."/>
            <person name="Huzurbazar S."/>
            <person name="Westhof E."/>
            <person name="Delsuc F."/>
            <person name="Lehrach H."/>
            <person name="Reinhardt R."/>
            <person name="Weissenbach J."/>
            <person name="Roy S.W."/>
            <person name="Artiguenave F."/>
            <person name="Postlethwait J.H."/>
            <person name="Manak J.R."/>
            <person name="Thompson E.M."/>
            <person name="Jaillon O."/>
            <person name="Du Pasquier L."/>
            <person name="Boudinot P."/>
            <person name="Liberles D.A."/>
            <person name="Volff J.N."/>
            <person name="Philippe H."/>
            <person name="Lenhard B."/>
            <person name="Roest Crollius H."/>
            <person name="Wincker P."/>
            <person name="Chourrout D."/>
        </authorList>
    </citation>
    <scope>NUCLEOTIDE SEQUENCE [LARGE SCALE GENOMIC DNA]</scope>
</reference>
<evidence type="ECO:0000259" key="2">
    <source>
        <dbReference type="Pfam" id="PF26117"/>
    </source>
</evidence>
<name>E4Z6Q8_OIKDI</name>
<accession>E4Z6Q8</accession>
<evidence type="ECO:0000313" key="3">
    <source>
        <dbReference type="EMBL" id="CBY43386.1"/>
    </source>
</evidence>
<dbReference type="Proteomes" id="UP000011014">
    <property type="component" value="Unassembled WGS sequence"/>
</dbReference>
<dbReference type="InterPro" id="IPR058900">
    <property type="entry name" value="TTC28_C"/>
</dbReference>
<proteinExistence type="predicted"/>
<feature type="region of interest" description="Disordered" evidence="1">
    <location>
        <begin position="107"/>
        <end position="145"/>
    </location>
</feature>